<dbReference type="Proteomes" id="UP000189701">
    <property type="component" value="Unplaced"/>
</dbReference>
<name>A0A1U7W2L2_NICSY</name>
<evidence type="ECO:0000256" key="1">
    <source>
        <dbReference type="SAM" id="MobiDB-lite"/>
    </source>
</evidence>
<dbReference type="RefSeq" id="XP_009768864.1">
    <property type="nucleotide sequence ID" value="XM_009770562.1"/>
</dbReference>
<dbReference type="AlphaFoldDB" id="A0A1U7W2L2"/>
<reference evidence="3" key="2">
    <citation type="submission" date="2025-08" db="UniProtKB">
        <authorList>
            <consortium name="RefSeq"/>
        </authorList>
    </citation>
    <scope>IDENTIFICATION</scope>
    <source>
        <tissue evidence="3">Leaf</tissue>
    </source>
</reference>
<evidence type="ECO:0000313" key="3">
    <source>
        <dbReference type="RefSeq" id="XP_009768864.1"/>
    </source>
</evidence>
<evidence type="ECO:0000313" key="2">
    <source>
        <dbReference type="Proteomes" id="UP000189701"/>
    </source>
</evidence>
<feature type="region of interest" description="Disordered" evidence="1">
    <location>
        <begin position="1"/>
        <end position="24"/>
    </location>
</feature>
<protein>
    <submittedName>
        <fullName evidence="3">Uncharacterized protein LOC104219823 isoform X2</fullName>
    </submittedName>
</protein>
<gene>
    <name evidence="3" type="primary">LOC104219823</name>
</gene>
<feature type="compositionally biased region" description="Basic and acidic residues" evidence="1">
    <location>
        <begin position="1"/>
        <end position="12"/>
    </location>
</feature>
<accession>A0A1U7W2L2</accession>
<feature type="compositionally biased region" description="Acidic residues" evidence="1">
    <location>
        <begin position="13"/>
        <end position="24"/>
    </location>
</feature>
<reference evidence="2" key="1">
    <citation type="journal article" date="2013" name="Genome Biol.">
        <title>Reference genomes and transcriptomes of Nicotiana sylvestris and Nicotiana tomentosiformis.</title>
        <authorList>
            <person name="Sierro N."/>
            <person name="Battey J.N."/>
            <person name="Ouadi S."/>
            <person name="Bovet L."/>
            <person name="Goepfert S."/>
            <person name="Bakaher N."/>
            <person name="Peitsch M.C."/>
            <person name="Ivanov N.V."/>
        </authorList>
    </citation>
    <scope>NUCLEOTIDE SEQUENCE [LARGE SCALE GENOMIC DNA]</scope>
</reference>
<organism evidence="2 3">
    <name type="scientific">Nicotiana sylvestris</name>
    <name type="common">Wood tobacco</name>
    <name type="synonym">South American tobacco</name>
    <dbReference type="NCBI Taxonomy" id="4096"/>
    <lineage>
        <taxon>Eukaryota</taxon>
        <taxon>Viridiplantae</taxon>
        <taxon>Streptophyta</taxon>
        <taxon>Embryophyta</taxon>
        <taxon>Tracheophyta</taxon>
        <taxon>Spermatophyta</taxon>
        <taxon>Magnoliopsida</taxon>
        <taxon>eudicotyledons</taxon>
        <taxon>Gunneridae</taxon>
        <taxon>Pentapetalae</taxon>
        <taxon>asterids</taxon>
        <taxon>lamiids</taxon>
        <taxon>Solanales</taxon>
        <taxon>Solanaceae</taxon>
        <taxon>Nicotianoideae</taxon>
        <taxon>Nicotianeae</taxon>
        <taxon>Nicotiana</taxon>
    </lineage>
</organism>
<keyword evidence="2" id="KW-1185">Reference proteome</keyword>
<sequence>MPVEQEDTRVEHDGDDSGSDLDPEDLALIDSRTTQSEVRVEGGSRTIMIPVNHNMLKDNKDVVNVLGPFSYEAEHETLWGLRDRTLSKSIVGLALQVCRPSSWRLRVCGERRKERISMRDCGLSTRSSVKSIRRLRSGFVRRAMRLP</sequence>
<proteinExistence type="predicted"/>